<dbReference type="AlphaFoldDB" id="A0A7S3CWI0"/>
<evidence type="ECO:0000256" key="3">
    <source>
        <dbReference type="ARBA" id="ARBA00022692"/>
    </source>
</evidence>
<evidence type="ECO:0000256" key="8">
    <source>
        <dbReference type="RuleBase" id="RU079119"/>
    </source>
</evidence>
<name>A0A7S3CWI0_9EUKA</name>
<feature type="transmembrane region" description="Helical" evidence="8">
    <location>
        <begin position="343"/>
        <end position="364"/>
    </location>
</feature>
<dbReference type="GO" id="GO:0019706">
    <property type="term" value="F:protein-cysteine S-palmitoyltransferase activity"/>
    <property type="evidence" value="ECO:0007669"/>
    <property type="project" value="UniProtKB-EC"/>
</dbReference>
<dbReference type="InterPro" id="IPR039859">
    <property type="entry name" value="PFA4/ZDH16/20/ERF2-like"/>
</dbReference>
<keyword evidence="2 8" id="KW-0808">Transferase</keyword>
<gene>
    <name evidence="11" type="ORF">PBIL07802_LOCUS1545</name>
</gene>
<comment type="subcellular location">
    <subcellularLocation>
        <location evidence="1">Membrane</location>
        <topology evidence="1">Multi-pass membrane protein</topology>
    </subcellularLocation>
</comment>
<organism evidence="11">
    <name type="scientific">Palpitomonas bilix</name>
    <dbReference type="NCBI Taxonomy" id="652834"/>
    <lineage>
        <taxon>Eukaryota</taxon>
        <taxon>Eukaryota incertae sedis</taxon>
    </lineage>
</organism>
<dbReference type="InterPro" id="IPR001594">
    <property type="entry name" value="Palmitoyltrfase_DHHC"/>
</dbReference>
<dbReference type="PROSITE" id="PS50216">
    <property type="entry name" value="DHHC"/>
    <property type="match status" value="1"/>
</dbReference>
<sequence>MSVNLKERDWLDACYRGDVEKVLELVQTNDKELINTRVSSETAGFLAPRATASDLHILIGSSGIHLAALSGRRVMVALLQRLGASVWTKNACDWTPLHFAIFGWHIELCRDIFEYPESIPEKDDLKTSSFHSTGNDNSEEREAEDSGKKIESKISQLEGPFHFDERGVGPTVFDLLLRGCKKRGENEMNALLFCLIHYLPNDPIFAPLVEFSDLLNDKGRPVNVSESSIEHKGAAEIARARHLGQSETSHSYRARAYPLHYVFRSITLSDMQPDVLTRTPSEIEGMPNNDSEKKGQSEKTSSPEFDGVTDYGKASAKPIVCYLVFLYGLSLAYVRVTEVGVSAFFPFDICFILSLHVAFLYSWLISRPGYYQPRFRVDELLANVVAQKKGATRTKICWPLLSVTPIRAKYCRISSRLVPRFDHYCIWVDKPIGAGNHKSFMVAIVAAFFVCAYEPLVLVYHCWNRLSDTYVQISLLSSEAAHLSSIYAPIQSMEAERVSVVAWQQACIERYSPFGNSFTCMSALAIKMWLTDSWILVLSAGVLIVVAMKVLPLVNLERRLISIGLTYNELRNWQRYPYMQDENGKFTNPFNKGTVNNIIDFWTGRALQVERKDEVVW</sequence>
<dbReference type="GO" id="GO:0005783">
    <property type="term" value="C:endoplasmic reticulum"/>
    <property type="evidence" value="ECO:0007669"/>
    <property type="project" value="TreeGrafter"/>
</dbReference>
<feature type="transmembrane region" description="Helical" evidence="8">
    <location>
        <begin position="319"/>
        <end position="337"/>
    </location>
</feature>
<keyword evidence="7" id="KW-0040">ANK repeat</keyword>
<evidence type="ECO:0000256" key="9">
    <source>
        <dbReference type="SAM" id="MobiDB-lite"/>
    </source>
</evidence>
<evidence type="ECO:0000256" key="5">
    <source>
        <dbReference type="ARBA" id="ARBA00023136"/>
    </source>
</evidence>
<feature type="compositionally biased region" description="Basic and acidic residues" evidence="9">
    <location>
        <begin position="138"/>
        <end position="149"/>
    </location>
</feature>
<feature type="domain" description="Palmitoyltransferase DHHC" evidence="10">
    <location>
        <begin position="393"/>
        <end position="480"/>
    </location>
</feature>
<feature type="compositionally biased region" description="Polar residues" evidence="9">
    <location>
        <begin position="127"/>
        <end position="136"/>
    </location>
</feature>
<dbReference type="EC" id="2.3.1.225" evidence="8"/>
<accession>A0A7S3CWI0</accession>
<feature type="repeat" description="ANK" evidence="7">
    <location>
        <begin position="59"/>
        <end position="91"/>
    </location>
</feature>
<evidence type="ECO:0000256" key="2">
    <source>
        <dbReference type="ARBA" id="ARBA00022679"/>
    </source>
</evidence>
<dbReference type="GO" id="GO:0006612">
    <property type="term" value="P:protein targeting to membrane"/>
    <property type="evidence" value="ECO:0007669"/>
    <property type="project" value="TreeGrafter"/>
</dbReference>
<feature type="transmembrane region" description="Helical" evidence="8">
    <location>
        <begin position="440"/>
        <end position="460"/>
    </location>
</feature>
<dbReference type="Gene3D" id="1.25.40.20">
    <property type="entry name" value="Ankyrin repeat-containing domain"/>
    <property type="match status" value="1"/>
</dbReference>
<dbReference type="Pfam" id="PF01529">
    <property type="entry name" value="DHHC"/>
    <property type="match status" value="1"/>
</dbReference>
<keyword evidence="6 8" id="KW-0012">Acyltransferase</keyword>
<evidence type="ECO:0000256" key="4">
    <source>
        <dbReference type="ARBA" id="ARBA00022989"/>
    </source>
</evidence>
<dbReference type="InterPro" id="IPR002110">
    <property type="entry name" value="Ankyrin_rpt"/>
</dbReference>
<keyword evidence="3 8" id="KW-0812">Transmembrane</keyword>
<dbReference type="GO" id="GO:0005794">
    <property type="term" value="C:Golgi apparatus"/>
    <property type="evidence" value="ECO:0007669"/>
    <property type="project" value="TreeGrafter"/>
</dbReference>
<proteinExistence type="inferred from homology"/>
<dbReference type="InterPro" id="IPR036770">
    <property type="entry name" value="Ankyrin_rpt-contain_sf"/>
</dbReference>
<comment type="similarity">
    <text evidence="8">Belongs to the DHHC palmitoyltransferase family.</text>
</comment>
<keyword evidence="5 8" id="KW-0472">Membrane</keyword>
<evidence type="ECO:0000256" key="6">
    <source>
        <dbReference type="ARBA" id="ARBA00023315"/>
    </source>
</evidence>
<dbReference type="PROSITE" id="PS50088">
    <property type="entry name" value="ANK_REPEAT"/>
    <property type="match status" value="1"/>
</dbReference>
<feature type="region of interest" description="Disordered" evidence="9">
    <location>
        <begin position="124"/>
        <end position="149"/>
    </location>
</feature>
<comment type="catalytic activity">
    <reaction evidence="8">
        <text>L-cysteinyl-[protein] + hexadecanoyl-CoA = S-hexadecanoyl-L-cysteinyl-[protein] + CoA</text>
        <dbReference type="Rhea" id="RHEA:36683"/>
        <dbReference type="Rhea" id="RHEA-COMP:10131"/>
        <dbReference type="Rhea" id="RHEA-COMP:11032"/>
        <dbReference type="ChEBI" id="CHEBI:29950"/>
        <dbReference type="ChEBI" id="CHEBI:57287"/>
        <dbReference type="ChEBI" id="CHEBI:57379"/>
        <dbReference type="ChEBI" id="CHEBI:74151"/>
        <dbReference type="EC" id="2.3.1.225"/>
    </reaction>
</comment>
<evidence type="ECO:0000259" key="10">
    <source>
        <dbReference type="Pfam" id="PF01529"/>
    </source>
</evidence>
<evidence type="ECO:0000313" key="11">
    <source>
        <dbReference type="EMBL" id="CAE0239397.1"/>
    </source>
</evidence>
<dbReference type="GO" id="GO:0016020">
    <property type="term" value="C:membrane"/>
    <property type="evidence" value="ECO:0007669"/>
    <property type="project" value="UniProtKB-SubCell"/>
</dbReference>
<evidence type="ECO:0000256" key="1">
    <source>
        <dbReference type="ARBA" id="ARBA00004141"/>
    </source>
</evidence>
<comment type="domain">
    <text evidence="8">The DHHC domain is required for palmitoyltransferase activity.</text>
</comment>
<reference evidence="11" key="1">
    <citation type="submission" date="2021-01" db="EMBL/GenBank/DDBJ databases">
        <authorList>
            <person name="Corre E."/>
            <person name="Pelletier E."/>
            <person name="Niang G."/>
            <person name="Scheremetjew M."/>
            <person name="Finn R."/>
            <person name="Kale V."/>
            <person name="Holt S."/>
            <person name="Cochrane G."/>
            <person name="Meng A."/>
            <person name="Brown T."/>
            <person name="Cohen L."/>
        </authorList>
    </citation>
    <scope>NUCLEOTIDE SEQUENCE</scope>
    <source>
        <strain evidence="11">NIES-2562</strain>
    </source>
</reference>
<dbReference type="SUPFAM" id="SSF48403">
    <property type="entry name" value="Ankyrin repeat"/>
    <property type="match status" value="1"/>
</dbReference>
<dbReference type="EMBL" id="HBIB01002339">
    <property type="protein sequence ID" value="CAE0239397.1"/>
    <property type="molecule type" value="Transcribed_RNA"/>
</dbReference>
<feature type="region of interest" description="Disordered" evidence="9">
    <location>
        <begin position="278"/>
        <end position="307"/>
    </location>
</feature>
<protein>
    <recommendedName>
        <fullName evidence="8">Palmitoyltransferase</fullName>
        <ecNumber evidence="8">2.3.1.225</ecNumber>
    </recommendedName>
</protein>
<dbReference type="PANTHER" id="PTHR22883">
    <property type="entry name" value="ZINC FINGER DHHC DOMAIN CONTAINING PROTEIN"/>
    <property type="match status" value="1"/>
</dbReference>
<evidence type="ECO:0000256" key="7">
    <source>
        <dbReference type="PROSITE-ProRule" id="PRU00023"/>
    </source>
</evidence>
<keyword evidence="4 8" id="KW-1133">Transmembrane helix</keyword>
<feature type="transmembrane region" description="Helical" evidence="8">
    <location>
        <begin position="534"/>
        <end position="554"/>
    </location>
</feature>